<comment type="caution">
    <text evidence="3">The sequence shown here is derived from an EMBL/GenBank/DDBJ whole genome shotgun (WGS) entry which is preliminary data.</text>
</comment>
<feature type="compositionally biased region" description="Basic and acidic residues" evidence="1">
    <location>
        <begin position="404"/>
        <end position="413"/>
    </location>
</feature>
<feature type="transmembrane region" description="Helical" evidence="2">
    <location>
        <begin position="357"/>
        <end position="379"/>
    </location>
</feature>
<protein>
    <recommendedName>
        <fullName evidence="5">WXG100 family type VII secretion target</fullName>
    </recommendedName>
</protein>
<evidence type="ECO:0000313" key="4">
    <source>
        <dbReference type="Proteomes" id="UP001500979"/>
    </source>
</evidence>
<evidence type="ECO:0000256" key="2">
    <source>
        <dbReference type="SAM" id="Phobius"/>
    </source>
</evidence>
<dbReference type="InterPro" id="IPR036689">
    <property type="entry name" value="ESAT-6-like_sf"/>
</dbReference>
<dbReference type="SUPFAM" id="SSF140453">
    <property type="entry name" value="EsxAB dimer-like"/>
    <property type="match status" value="1"/>
</dbReference>
<dbReference type="Proteomes" id="UP001500979">
    <property type="component" value="Unassembled WGS sequence"/>
</dbReference>
<keyword evidence="2" id="KW-1133">Transmembrane helix</keyword>
<dbReference type="Gene3D" id="1.10.287.1060">
    <property type="entry name" value="ESAT-6-like"/>
    <property type="match status" value="1"/>
</dbReference>
<name>A0ABN3VA08_9PSEU</name>
<evidence type="ECO:0000256" key="1">
    <source>
        <dbReference type="SAM" id="MobiDB-lite"/>
    </source>
</evidence>
<evidence type="ECO:0000313" key="3">
    <source>
        <dbReference type="EMBL" id="GAA2784931.1"/>
    </source>
</evidence>
<gene>
    <name evidence="3" type="ORF">GCM10010470_18760</name>
</gene>
<feature type="transmembrane region" description="Helical" evidence="2">
    <location>
        <begin position="329"/>
        <end position="351"/>
    </location>
</feature>
<evidence type="ECO:0008006" key="5">
    <source>
        <dbReference type="Google" id="ProtNLM"/>
    </source>
</evidence>
<organism evidence="3 4">
    <name type="scientific">Saccharopolyspora taberi</name>
    <dbReference type="NCBI Taxonomy" id="60895"/>
    <lineage>
        <taxon>Bacteria</taxon>
        <taxon>Bacillati</taxon>
        <taxon>Actinomycetota</taxon>
        <taxon>Actinomycetes</taxon>
        <taxon>Pseudonocardiales</taxon>
        <taxon>Pseudonocardiaceae</taxon>
        <taxon>Saccharopolyspora</taxon>
    </lineage>
</organism>
<feature type="region of interest" description="Disordered" evidence="1">
    <location>
        <begin position="393"/>
        <end position="413"/>
    </location>
</feature>
<sequence>MSVATIDVNVKADPVSCRELASWLKTLSQANHDGATAVLKAVSSSESFWHGQASDTFRDQMSRSAREIDDLVQAIDRAASGVELFADDIETVRQRMTQCLQIAHDAGLAVIGSSIQKPPGGPADTASEGASGDMPGLDPKRAEHAAAERKLEAWREIESTADDARRYERTAHRSLLKALDASNTVIAAITATPLTWISRGLAYAGTAHGAATTLAQNAESMRSFAENFQRWAADSTMPASLRESNLRQLLLNAGMDQRAADSNARLLGNTGRTAAGDLLLKRLTTSLAGTSTKEGVFRNTARAFSVVGVAAAGIFTGLDIAAGKPVGKAIAVNFGALGASTAAGAGASALMAGAGAAGAPVTLTGLGVGFAAATAWTYFQENDLRDLYRDLGGDGIDSPDDNSDEYRKGRFGR</sequence>
<keyword evidence="2" id="KW-0472">Membrane</keyword>
<feature type="region of interest" description="Disordered" evidence="1">
    <location>
        <begin position="116"/>
        <end position="136"/>
    </location>
</feature>
<proteinExistence type="predicted"/>
<feature type="transmembrane region" description="Helical" evidence="2">
    <location>
        <begin position="303"/>
        <end position="322"/>
    </location>
</feature>
<accession>A0ABN3VA08</accession>
<dbReference type="EMBL" id="BAAAUX010000011">
    <property type="protein sequence ID" value="GAA2784931.1"/>
    <property type="molecule type" value="Genomic_DNA"/>
</dbReference>
<reference evidence="3 4" key="1">
    <citation type="journal article" date="2019" name="Int. J. Syst. Evol. Microbiol.">
        <title>The Global Catalogue of Microorganisms (GCM) 10K type strain sequencing project: providing services to taxonomists for standard genome sequencing and annotation.</title>
        <authorList>
            <consortium name="The Broad Institute Genomics Platform"/>
            <consortium name="The Broad Institute Genome Sequencing Center for Infectious Disease"/>
            <person name="Wu L."/>
            <person name="Ma J."/>
        </authorList>
    </citation>
    <scope>NUCLEOTIDE SEQUENCE [LARGE SCALE GENOMIC DNA]</scope>
    <source>
        <strain evidence="3 4">JCM 9383</strain>
    </source>
</reference>
<dbReference type="RefSeq" id="WP_344679128.1">
    <property type="nucleotide sequence ID" value="NZ_BAAAUX010000011.1"/>
</dbReference>
<keyword evidence="4" id="KW-1185">Reference proteome</keyword>
<keyword evidence="2" id="KW-0812">Transmembrane</keyword>